<dbReference type="CDD" id="cd00736">
    <property type="entry name" value="lambda_lys-like"/>
    <property type="match status" value="1"/>
</dbReference>
<feature type="region of interest" description="Disordered" evidence="1">
    <location>
        <begin position="326"/>
        <end position="347"/>
    </location>
</feature>
<dbReference type="InterPro" id="IPR023346">
    <property type="entry name" value="Lysozyme-like_dom_sf"/>
</dbReference>
<dbReference type="EC" id="3.2.1.17" evidence="2"/>
<protein>
    <submittedName>
        <fullName evidence="2">Lysozyme</fullName>
        <ecNumber evidence="2">3.2.1.17</ecNumber>
    </submittedName>
</protein>
<dbReference type="GO" id="GO:0003796">
    <property type="term" value="F:lysozyme activity"/>
    <property type="evidence" value="ECO:0007669"/>
    <property type="project" value="UniProtKB-EC"/>
</dbReference>
<evidence type="ECO:0000256" key="1">
    <source>
        <dbReference type="SAM" id="MobiDB-lite"/>
    </source>
</evidence>
<name>A0A0U1QU56_YERP3</name>
<reference evidence="2 3" key="1">
    <citation type="journal article" date="2007" name="PLoS Genet.">
        <title>The complete genome sequence of Yersinia pseudotuberculosis IP31758, the causative agent of Far East scarlet-like fever.</title>
        <authorList>
            <person name="Eppinger M."/>
            <person name="Rosovitz M.J."/>
            <person name="Fricke W.F."/>
            <person name="Rasko D.A."/>
            <person name="Kokorina G."/>
            <person name="Fayolle C."/>
            <person name="Lindler L.E."/>
            <person name="Carniel E."/>
            <person name="Ravel J."/>
        </authorList>
    </citation>
    <scope>NUCLEOTIDE SEQUENCE [LARGE SCALE GENOMIC DNA]</scope>
    <source>
        <strain evidence="2 3">IP 31758</strain>
    </source>
</reference>
<evidence type="ECO:0000313" key="3">
    <source>
        <dbReference type="Proteomes" id="UP000002412"/>
    </source>
</evidence>
<dbReference type="KEGG" id="ypi:YpsIP31758_2206"/>
<dbReference type="HOGENOM" id="CLU_482929_0_0_6"/>
<accession>A0A0U1QU56</accession>
<evidence type="ECO:0000313" key="2">
    <source>
        <dbReference type="EMBL" id="ABS45940.1"/>
    </source>
</evidence>
<dbReference type="AlphaFoldDB" id="A0A0U1QU56"/>
<dbReference type="Proteomes" id="UP000002412">
    <property type="component" value="Chromosome"/>
</dbReference>
<dbReference type="SUPFAM" id="SSF53955">
    <property type="entry name" value="Lysozyme-like"/>
    <property type="match status" value="1"/>
</dbReference>
<keyword evidence="2" id="KW-0326">Glycosidase</keyword>
<sequence>MRVFLRLYNEVSMSETIDSLLVSLGLETDAKSFQKANDAVKGIKDGILQLAAAAGTGIGLKALTTDLSASVLEMDRLSKITNFTVKQIDGLRYAMRSLGLSPDAANQIVQKIPDLQQRATQGELGDKAYWNGLFNPAEFALKTGMDSLTYLINAYEKMNNDQRRNLRNGISAGDNDPFTRLLEGGIKKFNTSLKNFEALYKPLDPKLIDSANAFNKEMATLATNFENLARLMGRDLLPIINALLGSINQFINENPEVSKAILTAAGVVGTAGALKFVGGILPRAGGKPPVSVAGERGWTSRLLFNPVTIGVTAALTPGNIFTSADDAKAMSNPDSLKRQNWAKNNPDIPYLDDTDGLNRPANYPNVRQYPEVLANTGETANYSPLLYDTRDDTQQLNQFTPAANNPNSPEIFYQKGNNNLSHLVDHTNVRQYLDMLAKAEGTAGYANSGYNTLFGGDQFYDISDHPRKLIEFKQPDGTPNKTSAAGRYQFTRDSWDDAAKALNLTDFSPRSQDIAALFLIQRAGQLENVVNGNFADATGELGGVWASLPSSNYAQPKRSWEDIQGYSDRQITPVQPMAASSPRGDVRLEQYNTISVGTVGGDADSIRNGILQATTQLAQQARDLMYTEHY</sequence>
<dbReference type="Gene3D" id="1.10.530.10">
    <property type="match status" value="1"/>
</dbReference>
<proteinExistence type="predicted"/>
<keyword evidence="2" id="KW-0378">Hydrolase</keyword>
<gene>
    <name evidence="2" type="ordered locus">YpsIP31758_2206</name>
</gene>
<organism evidence="2 3">
    <name type="scientific">Yersinia pseudotuberculosis serotype O:1b (strain IP 31758)</name>
    <dbReference type="NCBI Taxonomy" id="349747"/>
    <lineage>
        <taxon>Bacteria</taxon>
        <taxon>Pseudomonadati</taxon>
        <taxon>Pseudomonadota</taxon>
        <taxon>Gammaproteobacteria</taxon>
        <taxon>Enterobacterales</taxon>
        <taxon>Yersiniaceae</taxon>
        <taxon>Yersinia</taxon>
    </lineage>
</organism>
<dbReference type="EMBL" id="CP000720">
    <property type="protein sequence ID" value="ABS45940.1"/>
    <property type="molecule type" value="Genomic_DNA"/>
</dbReference>